<evidence type="ECO:0000256" key="2">
    <source>
        <dbReference type="PROSITE-ProRule" id="PRU00266"/>
    </source>
</evidence>
<dbReference type="CDD" id="cd00048">
    <property type="entry name" value="DSRM_SF"/>
    <property type="match status" value="1"/>
</dbReference>
<accession>A0A9P1IJ05</accession>
<protein>
    <recommendedName>
        <fullName evidence="4">DRBM domain-containing protein</fullName>
    </recommendedName>
</protein>
<dbReference type="SUPFAM" id="SSF54768">
    <property type="entry name" value="dsRNA-binding domain-like"/>
    <property type="match status" value="2"/>
</dbReference>
<evidence type="ECO:0000313" key="5">
    <source>
        <dbReference type="EMBL" id="CAI5445363.1"/>
    </source>
</evidence>
<dbReference type="SMART" id="SM00358">
    <property type="entry name" value="DSRM"/>
    <property type="match status" value="2"/>
</dbReference>
<evidence type="ECO:0000313" key="6">
    <source>
        <dbReference type="Proteomes" id="UP001152747"/>
    </source>
</evidence>
<keyword evidence="1 2" id="KW-0694">RNA-binding</keyword>
<comment type="caution">
    <text evidence="5">The sequence shown here is derived from an EMBL/GenBank/DDBJ whole genome shotgun (WGS) entry which is preliminary data.</text>
</comment>
<dbReference type="PANTHER" id="PTHR46205">
    <property type="entry name" value="LOQUACIOUS, ISOFORM B"/>
    <property type="match status" value="1"/>
</dbReference>
<gene>
    <name evidence="5" type="ORF">CAMP_LOCUS8000</name>
</gene>
<feature type="domain" description="DRBM" evidence="4">
    <location>
        <begin position="72"/>
        <end position="108"/>
    </location>
</feature>
<dbReference type="GO" id="GO:0016442">
    <property type="term" value="C:RISC complex"/>
    <property type="evidence" value="ECO:0007669"/>
    <property type="project" value="TreeGrafter"/>
</dbReference>
<dbReference type="PROSITE" id="PS50137">
    <property type="entry name" value="DS_RBD"/>
    <property type="match status" value="2"/>
</dbReference>
<dbReference type="GO" id="GO:0070920">
    <property type="term" value="P:regulation of regulatory ncRNA processing"/>
    <property type="evidence" value="ECO:0007669"/>
    <property type="project" value="TreeGrafter"/>
</dbReference>
<name>A0A9P1IJ05_9PELO</name>
<dbReference type="GO" id="GO:0005634">
    <property type="term" value="C:nucleus"/>
    <property type="evidence" value="ECO:0007669"/>
    <property type="project" value="TreeGrafter"/>
</dbReference>
<dbReference type="EMBL" id="CANHGI010000003">
    <property type="protein sequence ID" value="CAI5445363.1"/>
    <property type="molecule type" value="Genomic_DNA"/>
</dbReference>
<dbReference type="Gene3D" id="3.30.160.20">
    <property type="match status" value="2"/>
</dbReference>
<dbReference type="OrthoDB" id="10056847at2759"/>
<proteinExistence type="predicted"/>
<dbReference type="GO" id="GO:0005737">
    <property type="term" value="C:cytoplasm"/>
    <property type="evidence" value="ECO:0007669"/>
    <property type="project" value="TreeGrafter"/>
</dbReference>
<dbReference type="Proteomes" id="UP001152747">
    <property type="component" value="Unassembled WGS sequence"/>
</dbReference>
<dbReference type="GO" id="GO:0070578">
    <property type="term" value="C:RISC-loading complex"/>
    <property type="evidence" value="ECO:0007669"/>
    <property type="project" value="TreeGrafter"/>
</dbReference>
<dbReference type="InterPro" id="IPR014720">
    <property type="entry name" value="dsRBD_dom"/>
</dbReference>
<feature type="region of interest" description="Disordered" evidence="3">
    <location>
        <begin position="141"/>
        <end position="162"/>
    </location>
</feature>
<dbReference type="Pfam" id="PF00035">
    <property type="entry name" value="dsrm"/>
    <property type="match status" value="1"/>
</dbReference>
<dbReference type="GO" id="GO:0003725">
    <property type="term" value="F:double-stranded RNA binding"/>
    <property type="evidence" value="ECO:0007669"/>
    <property type="project" value="TreeGrafter"/>
</dbReference>
<dbReference type="PANTHER" id="PTHR46205:SF3">
    <property type="entry name" value="LOQUACIOUS, ISOFORM B"/>
    <property type="match status" value="1"/>
</dbReference>
<dbReference type="InterPro" id="IPR051247">
    <property type="entry name" value="RLC_Component"/>
</dbReference>
<dbReference type="AlphaFoldDB" id="A0A9P1IJ05"/>
<sequence>MSKFEDFFTPLDELRKTEPNYGKPIVVESVPEKSRIDLGAFLSKTPLQILEEGSTAAYQEKVDWLMQQYGTEFEMTCQLRGTRGVGRNINKRIAKQKAAVDFLRKIVDKGLYKEFLVPGLSAPDAHNSIDQLEKIEEARKLGESPLTPVKKPATDDSFPTSDKLPDTNIDWVGKLQELLHKLRYEAPTYECTEDGEPTNRKFIFLCIIANHTTRGISSTKKTAKKIAAYLMYDILEKGAELLDQDVFEGDENEQDWHKSEEAEHLRQINEICLKEKDAENALRTLLSDTKRFSDYSMEYKCQSFSTIGNKQALVVISATPIIHSDEDELEIGAEHTNTEEIAKAAAQKEKERKQKMDAGPRVFCGDGRTERDAQQNACQSALIYFNTYEF</sequence>
<dbReference type="GO" id="GO:0035197">
    <property type="term" value="F:siRNA binding"/>
    <property type="evidence" value="ECO:0007669"/>
    <property type="project" value="TreeGrafter"/>
</dbReference>
<organism evidence="5 6">
    <name type="scientific">Caenorhabditis angaria</name>
    <dbReference type="NCBI Taxonomy" id="860376"/>
    <lineage>
        <taxon>Eukaryota</taxon>
        <taxon>Metazoa</taxon>
        <taxon>Ecdysozoa</taxon>
        <taxon>Nematoda</taxon>
        <taxon>Chromadorea</taxon>
        <taxon>Rhabditida</taxon>
        <taxon>Rhabditina</taxon>
        <taxon>Rhabditomorpha</taxon>
        <taxon>Rhabditoidea</taxon>
        <taxon>Rhabditidae</taxon>
        <taxon>Peloderinae</taxon>
        <taxon>Caenorhabditis</taxon>
    </lineage>
</organism>
<feature type="domain" description="DRBM" evidence="4">
    <location>
        <begin position="170"/>
        <end position="237"/>
    </location>
</feature>
<evidence type="ECO:0000256" key="3">
    <source>
        <dbReference type="SAM" id="MobiDB-lite"/>
    </source>
</evidence>
<dbReference type="GO" id="GO:0030422">
    <property type="term" value="P:siRNA processing"/>
    <property type="evidence" value="ECO:0007669"/>
    <property type="project" value="TreeGrafter"/>
</dbReference>
<keyword evidence="6" id="KW-1185">Reference proteome</keyword>
<evidence type="ECO:0000256" key="1">
    <source>
        <dbReference type="ARBA" id="ARBA00022884"/>
    </source>
</evidence>
<reference evidence="5" key="1">
    <citation type="submission" date="2022-11" db="EMBL/GenBank/DDBJ databases">
        <authorList>
            <person name="Kikuchi T."/>
        </authorList>
    </citation>
    <scope>NUCLEOTIDE SEQUENCE</scope>
    <source>
        <strain evidence="5">PS1010</strain>
    </source>
</reference>
<evidence type="ECO:0000259" key="4">
    <source>
        <dbReference type="PROSITE" id="PS50137"/>
    </source>
</evidence>